<dbReference type="RefSeq" id="WP_093519931.1">
    <property type="nucleotide sequence ID" value="NZ_FOSK01000006.1"/>
</dbReference>
<organism evidence="6 7">
    <name type="scientific">Pseudovibrio ascidiaceicola</name>
    <dbReference type="NCBI Taxonomy" id="285279"/>
    <lineage>
        <taxon>Bacteria</taxon>
        <taxon>Pseudomonadati</taxon>
        <taxon>Pseudomonadota</taxon>
        <taxon>Alphaproteobacteria</taxon>
        <taxon>Hyphomicrobiales</taxon>
        <taxon>Stappiaceae</taxon>
        <taxon>Pseudovibrio</taxon>
    </lineage>
</organism>
<accession>A0A1I4ADR1</accession>
<evidence type="ECO:0000313" key="6">
    <source>
        <dbReference type="EMBL" id="SFK53916.1"/>
    </source>
</evidence>
<dbReference type="PROSITE" id="PS50931">
    <property type="entry name" value="HTH_LYSR"/>
    <property type="match status" value="1"/>
</dbReference>
<comment type="caution">
    <text evidence="6">The sequence shown here is derived from an EMBL/GenBank/DDBJ whole genome shotgun (WGS) entry which is preliminary data.</text>
</comment>
<dbReference type="Proteomes" id="UP000199598">
    <property type="component" value="Unassembled WGS sequence"/>
</dbReference>
<keyword evidence="4" id="KW-0804">Transcription</keyword>
<evidence type="ECO:0000259" key="5">
    <source>
        <dbReference type="PROSITE" id="PS50931"/>
    </source>
</evidence>
<reference evidence="6 7" key="1">
    <citation type="submission" date="2016-10" db="EMBL/GenBank/DDBJ databases">
        <authorList>
            <person name="Varghese N."/>
            <person name="Submissions S."/>
        </authorList>
    </citation>
    <scope>NUCLEOTIDE SEQUENCE [LARGE SCALE GENOMIC DNA]</scope>
    <source>
        <strain evidence="6 7">DSM 16392</strain>
    </source>
</reference>
<dbReference type="InterPro" id="IPR036388">
    <property type="entry name" value="WH-like_DNA-bd_sf"/>
</dbReference>
<dbReference type="InterPro" id="IPR058163">
    <property type="entry name" value="LysR-type_TF_proteobact-type"/>
</dbReference>
<evidence type="ECO:0000313" key="7">
    <source>
        <dbReference type="Proteomes" id="UP000199598"/>
    </source>
</evidence>
<dbReference type="PANTHER" id="PTHR30537:SF3">
    <property type="entry name" value="TRANSCRIPTIONAL REGULATORY PROTEIN"/>
    <property type="match status" value="1"/>
</dbReference>
<evidence type="ECO:0000256" key="4">
    <source>
        <dbReference type="ARBA" id="ARBA00023163"/>
    </source>
</evidence>
<dbReference type="Gene3D" id="1.10.10.10">
    <property type="entry name" value="Winged helix-like DNA-binding domain superfamily/Winged helix DNA-binding domain"/>
    <property type="match status" value="1"/>
</dbReference>
<dbReference type="PRINTS" id="PR00039">
    <property type="entry name" value="HTHLYSR"/>
</dbReference>
<keyword evidence="7" id="KW-1185">Reference proteome</keyword>
<dbReference type="Pfam" id="PF00126">
    <property type="entry name" value="HTH_1"/>
    <property type="match status" value="1"/>
</dbReference>
<dbReference type="InterPro" id="IPR036390">
    <property type="entry name" value="WH_DNA-bd_sf"/>
</dbReference>
<comment type="similarity">
    <text evidence="1">Belongs to the LysR transcriptional regulatory family.</text>
</comment>
<dbReference type="SUPFAM" id="SSF53850">
    <property type="entry name" value="Periplasmic binding protein-like II"/>
    <property type="match status" value="1"/>
</dbReference>
<dbReference type="EMBL" id="FOSK01000006">
    <property type="protein sequence ID" value="SFK53916.1"/>
    <property type="molecule type" value="Genomic_DNA"/>
</dbReference>
<gene>
    <name evidence="6" type="ORF">SAMN04488518_106119</name>
</gene>
<dbReference type="PANTHER" id="PTHR30537">
    <property type="entry name" value="HTH-TYPE TRANSCRIPTIONAL REGULATOR"/>
    <property type="match status" value="1"/>
</dbReference>
<dbReference type="SUPFAM" id="SSF46785">
    <property type="entry name" value="Winged helix' DNA-binding domain"/>
    <property type="match status" value="1"/>
</dbReference>
<dbReference type="Gene3D" id="3.40.190.290">
    <property type="match status" value="1"/>
</dbReference>
<sequence>MNWQSVSFDWNQARAFLVTAEEGSLSAAARALGLTQPTLGRQVSALEEALGVTLFERVGRSLTLTQAGFELLEHVKSMGEAANRISLAASGQSQEIDGTVCISASDTASAFLLTPILKQLREIAPGIHMEIIATNSVSDLQQREADIAIRHVRPEQPDLTARLVRETTAHFYASKTYLNRKGRPQSANDMANHEFIAFDRPDKFLKYFTDSGLPLTESNFKLTTASGLVGWQLVRNDLGIIVMIKEIAEMFPEMEQVLPSFEPFVVPFWLATHRELHTSKRIRLVFDLLADTLSSKQLLG</sequence>
<name>A0A1I4ADR1_9HYPH</name>
<evidence type="ECO:0000256" key="1">
    <source>
        <dbReference type="ARBA" id="ARBA00009437"/>
    </source>
</evidence>
<proteinExistence type="inferred from homology"/>
<evidence type="ECO:0000256" key="3">
    <source>
        <dbReference type="ARBA" id="ARBA00023125"/>
    </source>
</evidence>
<dbReference type="InterPro" id="IPR000847">
    <property type="entry name" value="LysR_HTH_N"/>
</dbReference>
<dbReference type="InterPro" id="IPR005119">
    <property type="entry name" value="LysR_subst-bd"/>
</dbReference>
<dbReference type="Pfam" id="PF03466">
    <property type="entry name" value="LysR_substrate"/>
    <property type="match status" value="1"/>
</dbReference>
<protein>
    <submittedName>
        <fullName evidence="6">Transcriptional regulator, LysR family</fullName>
    </submittedName>
</protein>
<keyword evidence="3" id="KW-0238">DNA-binding</keyword>
<evidence type="ECO:0000256" key="2">
    <source>
        <dbReference type="ARBA" id="ARBA00023015"/>
    </source>
</evidence>
<feature type="domain" description="HTH lysR-type" evidence="5">
    <location>
        <begin position="8"/>
        <end position="65"/>
    </location>
</feature>
<keyword evidence="2" id="KW-0805">Transcription regulation</keyword>